<dbReference type="PROSITE" id="PS00409">
    <property type="entry name" value="PROKAR_NTER_METHYL"/>
    <property type="match status" value="1"/>
</dbReference>
<evidence type="ECO:0000256" key="1">
    <source>
        <dbReference type="SAM" id="Phobius"/>
    </source>
</evidence>
<organism evidence="2 3">
    <name type="scientific">Bythopirellula goksoeyrii</name>
    <dbReference type="NCBI Taxonomy" id="1400387"/>
    <lineage>
        <taxon>Bacteria</taxon>
        <taxon>Pseudomonadati</taxon>
        <taxon>Planctomycetota</taxon>
        <taxon>Planctomycetia</taxon>
        <taxon>Pirellulales</taxon>
        <taxon>Lacipirellulaceae</taxon>
        <taxon>Bythopirellula</taxon>
    </lineage>
</organism>
<evidence type="ECO:0000313" key="3">
    <source>
        <dbReference type="Proteomes" id="UP000323917"/>
    </source>
</evidence>
<sequence length="217" mass="23229">MKQFHFPSIRIQGLPRAGISLVEVAIASLLVGVTLVASLETVGGVYRTQRLNATRLAGSCLAMELMSEILTMSYEDPETSSLLIGRETGESASNRSDFDDVDDYDNYNSLGTKSKSGAAVAGLSNWRRQVDVTWIDPLTGLVGILDTNLKKITVTVTSPDGITNTLTAYRSKWGMLEQTPVMDTTAVSWIGASLQLGAGTPVSYIGTHLTNLADDAP</sequence>
<keyword evidence="1" id="KW-0812">Transmembrane</keyword>
<evidence type="ECO:0008006" key="4">
    <source>
        <dbReference type="Google" id="ProtNLM"/>
    </source>
</evidence>
<reference evidence="2 3" key="1">
    <citation type="submission" date="2019-08" db="EMBL/GenBank/DDBJ databases">
        <title>Deep-cultivation of Planctomycetes and their phenomic and genomic characterization uncovers novel biology.</title>
        <authorList>
            <person name="Wiegand S."/>
            <person name="Jogler M."/>
            <person name="Boedeker C."/>
            <person name="Pinto D."/>
            <person name="Vollmers J."/>
            <person name="Rivas-Marin E."/>
            <person name="Kohn T."/>
            <person name="Peeters S.H."/>
            <person name="Heuer A."/>
            <person name="Rast P."/>
            <person name="Oberbeckmann S."/>
            <person name="Bunk B."/>
            <person name="Jeske O."/>
            <person name="Meyerdierks A."/>
            <person name="Storesund J.E."/>
            <person name="Kallscheuer N."/>
            <person name="Luecker S."/>
            <person name="Lage O.M."/>
            <person name="Pohl T."/>
            <person name="Merkel B.J."/>
            <person name="Hornburger P."/>
            <person name="Mueller R.-W."/>
            <person name="Bruemmer F."/>
            <person name="Labrenz M."/>
            <person name="Spormann A.M."/>
            <person name="Op den Camp H."/>
            <person name="Overmann J."/>
            <person name="Amann R."/>
            <person name="Jetten M.S.M."/>
            <person name="Mascher T."/>
            <person name="Medema M.H."/>
            <person name="Devos D.P."/>
            <person name="Kaster A.-K."/>
            <person name="Ovreas L."/>
            <person name="Rohde M."/>
            <person name="Galperin M.Y."/>
            <person name="Jogler C."/>
        </authorList>
    </citation>
    <scope>NUCLEOTIDE SEQUENCE [LARGE SCALE GENOMIC DNA]</scope>
    <source>
        <strain evidence="2 3">Pr1d</strain>
    </source>
</reference>
<dbReference type="KEGG" id="bgok:Pr1d_14840"/>
<feature type="transmembrane region" description="Helical" evidence="1">
    <location>
        <begin position="21"/>
        <end position="46"/>
    </location>
</feature>
<keyword evidence="1" id="KW-1133">Transmembrane helix</keyword>
<proteinExistence type="predicted"/>
<dbReference type="OrthoDB" id="260065at2"/>
<gene>
    <name evidence="2" type="ORF">Pr1d_14840</name>
</gene>
<dbReference type="AlphaFoldDB" id="A0A5B9QJ58"/>
<keyword evidence="1" id="KW-0472">Membrane</keyword>
<name>A0A5B9QJ58_9BACT</name>
<accession>A0A5B9QJ58</accession>
<protein>
    <recommendedName>
        <fullName evidence="4">Pseudopilin GspJ</fullName>
    </recommendedName>
</protein>
<evidence type="ECO:0000313" key="2">
    <source>
        <dbReference type="EMBL" id="QEG34211.1"/>
    </source>
</evidence>
<dbReference type="RefSeq" id="WP_148072892.1">
    <property type="nucleotide sequence ID" value="NZ_CP042913.1"/>
</dbReference>
<dbReference type="Proteomes" id="UP000323917">
    <property type="component" value="Chromosome"/>
</dbReference>
<dbReference type="EMBL" id="CP042913">
    <property type="protein sequence ID" value="QEG34211.1"/>
    <property type="molecule type" value="Genomic_DNA"/>
</dbReference>
<keyword evidence="3" id="KW-1185">Reference proteome</keyword>
<dbReference type="InterPro" id="IPR012902">
    <property type="entry name" value="N_methyl_site"/>
</dbReference>